<dbReference type="STRING" id="568069.A0A1J1HSS7"/>
<dbReference type="Proteomes" id="UP000183832">
    <property type="component" value="Unassembled WGS sequence"/>
</dbReference>
<dbReference type="EMBL" id="CVRI01000020">
    <property type="protein sequence ID" value="CRK91111.1"/>
    <property type="molecule type" value="Genomic_DNA"/>
</dbReference>
<dbReference type="SUPFAM" id="SSF50800">
    <property type="entry name" value="PK beta-barrel domain-like"/>
    <property type="match status" value="1"/>
</dbReference>
<evidence type="ECO:0000313" key="4">
    <source>
        <dbReference type="EMBL" id="CRK91111.1"/>
    </source>
</evidence>
<feature type="compositionally biased region" description="Polar residues" evidence="1">
    <location>
        <begin position="210"/>
        <end position="230"/>
    </location>
</feature>
<organism evidence="4 5">
    <name type="scientific">Clunio marinus</name>
    <dbReference type="NCBI Taxonomy" id="568069"/>
    <lineage>
        <taxon>Eukaryota</taxon>
        <taxon>Metazoa</taxon>
        <taxon>Ecdysozoa</taxon>
        <taxon>Arthropoda</taxon>
        <taxon>Hexapoda</taxon>
        <taxon>Insecta</taxon>
        <taxon>Pterygota</taxon>
        <taxon>Neoptera</taxon>
        <taxon>Endopterygota</taxon>
        <taxon>Diptera</taxon>
        <taxon>Nematocera</taxon>
        <taxon>Chironomoidea</taxon>
        <taxon>Chironomidae</taxon>
        <taxon>Clunio</taxon>
    </lineage>
</organism>
<feature type="domain" description="MOSC" evidence="3">
    <location>
        <begin position="553"/>
        <end position="703"/>
    </location>
</feature>
<protein>
    <submittedName>
        <fullName evidence="4">CLUMA_CG004799, isoform A</fullName>
    </submittedName>
</protein>
<dbReference type="SUPFAM" id="SSF141673">
    <property type="entry name" value="MOSC N-terminal domain-like"/>
    <property type="match status" value="1"/>
</dbReference>
<feature type="region of interest" description="Disordered" evidence="1">
    <location>
        <begin position="194"/>
        <end position="239"/>
    </location>
</feature>
<keyword evidence="5" id="KW-1185">Reference proteome</keyword>
<feature type="compositionally biased region" description="Low complexity" evidence="1">
    <location>
        <begin position="152"/>
        <end position="163"/>
    </location>
</feature>
<keyword evidence="2" id="KW-0732">Signal</keyword>
<evidence type="ECO:0000256" key="2">
    <source>
        <dbReference type="SAM" id="SignalP"/>
    </source>
</evidence>
<dbReference type="InterPro" id="IPR005302">
    <property type="entry name" value="MoCF_Sase_C"/>
</dbReference>
<dbReference type="PANTHER" id="PTHR14237">
    <property type="entry name" value="MOLYBDOPTERIN COFACTOR SULFURASE MOSC"/>
    <property type="match status" value="1"/>
</dbReference>
<feature type="signal peptide" evidence="2">
    <location>
        <begin position="1"/>
        <end position="17"/>
    </location>
</feature>
<dbReference type="Pfam" id="PF03473">
    <property type="entry name" value="MOSC"/>
    <property type="match status" value="1"/>
</dbReference>
<dbReference type="GO" id="GO:0030170">
    <property type="term" value="F:pyridoxal phosphate binding"/>
    <property type="evidence" value="ECO:0007669"/>
    <property type="project" value="InterPro"/>
</dbReference>
<evidence type="ECO:0000313" key="5">
    <source>
        <dbReference type="Proteomes" id="UP000183832"/>
    </source>
</evidence>
<dbReference type="GO" id="GO:0030151">
    <property type="term" value="F:molybdenum ion binding"/>
    <property type="evidence" value="ECO:0007669"/>
    <property type="project" value="InterPro"/>
</dbReference>
<dbReference type="InterPro" id="IPR011037">
    <property type="entry name" value="Pyrv_Knase-like_insert_dom_sf"/>
</dbReference>
<feature type="compositionally biased region" description="Low complexity" evidence="1">
    <location>
        <begin position="194"/>
        <end position="205"/>
    </location>
</feature>
<proteinExistence type="predicted"/>
<evidence type="ECO:0000259" key="3">
    <source>
        <dbReference type="PROSITE" id="PS51340"/>
    </source>
</evidence>
<feature type="compositionally biased region" description="Acidic residues" evidence="1">
    <location>
        <begin position="115"/>
        <end position="126"/>
    </location>
</feature>
<dbReference type="OrthoDB" id="17255at2759"/>
<reference evidence="4 5" key="1">
    <citation type="submission" date="2015-04" db="EMBL/GenBank/DDBJ databases">
        <authorList>
            <person name="Syromyatnikov M.Y."/>
            <person name="Popov V.N."/>
        </authorList>
    </citation>
    <scope>NUCLEOTIDE SEQUENCE [LARGE SCALE GENOMIC DNA]</scope>
</reference>
<feature type="region of interest" description="Disordered" evidence="1">
    <location>
        <begin position="101"/>
        <end position="174"/>
    </location>
</feature>
<dbReference type="GO" id="GO:0003824">
    <property type="term" value="F:catalytic activity"/>
    <property type="evidence" value="ECO:0007669"/>
    <property type="project" value="InterPro"/>
</dbReference>
<feature type="chain" id="PRO_5012837024" evidence="2">
    <location>
        <begin position="18"/>
        <end position="704"/>
    </location>
</feature>
<dbReference type="PROSITE" id="PS51340">
    <property type="entry name" value="MOSC"/>
    <property type="match status" value="1"/>
</dbReference>
<evidence type="ECO:0000256" key="1">
    <source>
        <dbReference type="SAM" id="MobiDB-lite"/>
    </source>
</evidence>
<dbReference type="AlphaFoldDB" id="A0A1J1HSS7"/>
<feature type="region of interest" description="Disordered" evidence="1">
    <location>
        <begin position="287"/>
        <end position="309"/>
    </location>
</feature>
<dbReference type="PANTHER" id="PTHR14237:SF19">
    <property type="entry name" value="MITOCHONDRIAL AMIDOXIME REDUCING COMPONENT 1"/>
    <property type="match status" value="1"/>
</dbReference>
<accession>A0A1J1HSS7</accession>
<name>A0A1J1HSS7_9DIPT</name>
<dbReference type="InterPro" id="IPR005303">
    <property type="entry name" value="MOCOS_middle"/>
</dbReference>
<dbReference type="Pfam" id="PF03476">
    <property type="entry name" value="MOSC_N"/>
    <property type="match status" value="1"/>
</dbReference>
<gene>
    <name evidence="4" type="ORF">CLUMA_CG004799</name>
</gene>
<sequence length="704" mass="77620">MKVAVVVFAAIFCVANSLPVAQPEESIDLINIPLSDNKELDVLTLAETDGTINERNKRTIGILRELFPELSKMMERKLQMIIQFAIRTFGPILLRGGLGGGTASTSGTSNRNNDDDFDDFEDDDTNEVGGKDDKVSISLPTFAPDSSEKSFESSSPSAESSPSRVRAVEEENLLEPSNAASEIFETIRVARETNNLNNNQNNNINKDQEPQASEQSNSDLTAAAQGTSSAVEELSLDSFEDDENRGKRFLKFGVDANANAGADAGGGSAGGSGNFLFDIIRLVSGSSGTPQTDESANGEETDVGKGDGYTEGIPGPVTRLFVLANRGLSNLIQDLILRVAQTSERIILFSTFSFDCVRSQVSSDLSTNLVNLQFLFVKMEVSDVIQIGTCIIVGAGVLINSIKLVKRIYNERPPTRWRRVGEISNLFCFPVKSCGPVHLTEIECGLLGPCDGQLRDRVFMVTRESGEVVTARTYPKMVLISPKIEGDTLTLSAPSMKNLQISISDLYTSENHIKTKVWEDYVDCVDCGDESAKWFSQYILNAQEGLRFVFYPSEFPKAIVEDKGYLFDQAEPRDTGTLHDETSFMLMNQGSFDDLNTRLEHSVTPLQYRPNFVVNGPKAWEEDDWKWLKIGDKTTFKNVQPCIRCIFTNIDPITGERSPNMEPLKTLKTFRTFDKVASSPWFGIHLGLRTKGNVKVGDSVYVGY</sequence>